<dbReference type="PANTHER" id="PTHR21301:SF10">
    <property type="entry name" value="REVERSE TRANSCRIPTASE DOMAIN-CONTAINING PROTEIN"/>
    <property type="match status" value="1"/>
</dbReference>
<evidence type="ECO:0000313" key="2">
    <source>
        <dbReference type="RefSeq" id="XP_042567882.1"/>
    </source>
</evidence>
<name>A0A9Q9VMR8_CYPCA</name>
<dbReference type="PANTHER" id="PTHR21301">
    <property type="entry name" value="REVERSE TRANSCRIPTASE"/>
    <property type="match status" value="1"/>
</dbReference>
<gene>
    <name evidence="2" type="primary">LOC122134886</name>
</gene>
<reference evidence="2" key="1">
    <citation type="submission" date="2025-08" db="UniProtKB">
        <authorList>
            <consortium name="RefSeq"/>
        </authorList>
    </citation>
    <scope>IDENTIFICATION</scope>
    <source>
        <tissue evidence="2">Muscle</tissue>
    </source>
</reference>
<dbReference type="GeneID" id="122134886"/>
<dbReference type="OrthoDB" id="8946231at2759"/>
<dbReference type="AlphaFoldDB" id="A0A9Q9VMR8"/>
<organism evidence="2">
    <name type="scientific">Cyprinus carpio</name>
    <name type="common">Common carp</name>
    <dbReference type="NCBI Taxonomy" id="7962"/>
    <lineage>
        <taxon>Eukaryota</taxon>
        <taxon>Metazoa</taxon>
        <taxon>Chordata</taxon>
        <taxon>Craniata</taxon>
        <taxon>Vertebrata</taxon>
        <taxon>Euteleostomi</taxon>
        <taxon>Actinopterygii</taxon>
        <taxon>Neopterygii</taxon>
        <taxon>Teleostei</taxon>
        <taxon>Ostariophysi</taxon>
        <taxon>Cypriniformes</taxon>
        <taxon>Cyprinidae</taxon>
        <taxon>Cyprininae</taxon>
        <taxon>Cyprinus</taxon>
    </lineage>
</organism>
<feature type="domain" description="Helix-turn-helix" evidence="1">
    <location>
        <begin position="24"/>
        <end position="80"/>
    </location>
</feature>
<dbReference type="Proteomes" id="UP001155660">
    <property type="component" value="Chromosome A22"/>
</dbReference>
<dbReference type="KEGG" id="ccar:122134886"/>
<sequence length="203" mass="23631">MWIKLEDGRLTTTLYGKETDRNSFLLASSSHPSALKNGLPKSQIYRLRRICHSFEEFKENAIDMKQRFLARGYPTKSTEEAYNIALSTPRPHLLKKSVKKDKKFYVSCITTFTPRSFIIKNTIMKYLHLISDDPSLQDKFRDPPLFVSRLGPNLRNKVIEQIKLPRGGNIDKVLFQRELYWIHTLDALHPKGLNVDFDMSVML</sequence>
<dbReference type="Pfam" id="PF26215">
    <property type="entry name" value="HTH_animal"/>
    <property type="match status" value="1"/>
</dbReference>
<protein>
    <submittedName>
        <fullName evidence="2">Uncharacterized protein LOC122134886</fullName>
    </submittedName>
</protein>
<dbReference type="InterPro" id="IPR058912">
    <property type="entry name" value="HTH_animal"/>
</dbReference>
<accession>A0A9Q9VMR8</accession>
<evidence type="ECO:0000259" key="1">
    <source>
        <dbReference type="Pfam" id="PF26215"/>
    </source>
</evidence>
<proteinExistence type="predicted"/>
<dbReference type="RefSeq" id="XP_042567882.1">
    <property type="nucleotide sequence ID" value="XM_042711948.1"/>
</dbReference>